<dbReference type="OrthoDB" id="407146at2759"/>
<keyword evidence="3" id="KW-0645">Protease</keyword>
<dbReference type="PANTHER" id="PTHR23402:SF1">
    <property type="entry name" value="PYROGLUTAMYL-PEPTIDASE I"/>
    <property type="match status" value="1"/>
</dbReference>
<dbReference type="GO" id="GO:0005829">
    <property type="term" value="C:cytosol"/>
    <property type="evidence" value="ECO:0007669"/>
    <property type="project" value="InterPro"/>
</dbReference>
<dbReference type="GO" id="GO:0016920">
    <property type="term" value="F:pyroglutamyl-peptidase activity"/>
    <property type="evidence" value="ECO:0007669"/>
    <property type="project" value="InterPro"/>
</dbReference>
<dbReference type="Proteomes" id="UP000663881">
    <property type="component" value="Unassembled WGS sequence"/>
</dbReference>
<keyword evidence="5" id="KW-0788">Thiol protease</keyword>
<evidence type="ECO:0000256" key="5">
    <source>
        <dbReference type="ARBA" id="ARBA00022807"/>
    </source>
</evidence>
<evidence type="ECO:0008006" key="9">
    <source>
        <dbReference type="Google" id="ProtNLM"/>
    </source>
</evidence>
<gene>
    <name evidence="7" type="ORF">OKA104_LOCUS2918</name>
    <name evidence="6" type="ORF">VCS650_LOCUS22350</name>
</gene>
<organism evidence="6 8">
    <name type="scientific">Adineta steineri</name>
    <dbReference type="NCBI Taxonomy" id="433720"/>
    <lineage>
        <taxon>Eukaryota</taxon>
        <taxon>Metazoa</taxon>
        <taxon>Spiralia</taxon>
        <taxon>Gnathifera</taxon>
        <taxon>Rotifera</taxon>
        <taxon>Eurotatoria</taxon>
        <taxon>Bdelloidea</taxon>
        <taxon>Adinetida</taxon>
        <taxon>Adinetidae</taxon>
        <taxon>Adineta</taxon>
    </lineage>
</organism>
<dbReference type="EMBL" id="CAJNON010000251">
    <property type="protein sequence ID" value="CAF1142478.1"/>
    <property type="molecule type" value="Genomic_DNA"/>
</dbReference>
<evidence type="ECO:0000256" key="3">
    <source>
        <dbReference type="ARBA" id="ARBA00022670"/>
    </source>
</evidence>
<sequence length="236" mass="26915">MDSSVLSNIPVVLITGFGPFHSVVVNPSWEVAKMLKTYLEWKCPVHIIIEQMPVTYEDVSTKIPDYWLKYNPTLVIHIGVAVGATEIQVERYACNIDYCYPDNNGTLPETGRCVKKDAPEILRTHLPIADVCARVQRRTKVPVLVSDDAGRFLCEYIYYQSLYIDPKRTAFIHIPDSNRNLTLESIAETTQLIIYELLRYVDPLPNLNQDGNYLINPIVKKHVDIPNDKSKINVLL</sequence>
<dbReference type="GO" id="GO:0006508">
    <property type="term" value="P:proteolysis"/>
    <property type="evidence" value="ECO:0007669"/>
    <property type="project" value="UniProtKB-KW"/>
</dbReference>
<reference evidence="6" key="1">
    <citation type="submission" date="2021-02" db="EMBL/GenBank/DDBJ databases">
        <authorList>
            <person name="Nowell W R."/>
        </authorList>
    </citation>
    <scope>NUCLEOTIDE SEQUENCE</scope>
</reference>
<dbReference type="Gene3D" id="3.40.630.20">
    <property type="entry name" value="Peptidase C15, pyroglutamyl peptidase I-like"/>
    <property type="match status" value="1"/>
</dbReference>
<dbReference type="PANTHER" id="PTHR23402">
    <property type="entry name" value="PROTEASE FAMILY C15 PYROGLUTAMYL-PEPTIDASE I-RELATED"/>
    <property type="match status" value="1"/>
</dbReference>
<keyword evidence="4" id="KW-0378">Hydrolase</keyword>
<dbReference type="Pfam" id="PF01470">
    <property type="entry name" value="Peptidase_C15"/>
    <property type="match status" value="1"/>
</dbReference>
<evidence type="ECO:0000313" key="8">
    <source>
        <dbReference type="Proteomes" id="UP000663891"/>
    </source>
</evidence>
<dbReference type="InterPro" id="IPR016125">
    <property type="entry name" value="Peptidase_C15-like"/>
</dbReference>
<dbReference type="InterPro" id="IPR000816">
    <property type="entry name" value="Peptidase_C15"/>
</dbReference>
<name>A0A814S2X1_9BILA</name>
<dbReference type="SUPFAM" id="SSF53182">
    <property type="entry name" value="Pyrrolidone carboxyl peptidase (pyroglutamate aminopeptidase)"/>
    <property type="match status" value="1"/>
</dbReference>
<comment type="similarity">
    <text evidence="1">Belongs to the peptidase C15 family.</text>
</comment>
<dbReference type="EMBL" id="CAJOAY010000083">
    <property type="protein sequence ID" value="CAF3527281.1"/>
    <property type="molecule type" value="Genomic_DNA"/>
</dbReference>
<keyword evidence="2" id="KW-0963">Cytoplasm</keyword>
<accession>A0A814S2X1</accession>
<dbReference type="CDD" id="cd00501">
    <property type="entry name" value="Peptidase_C15"/>
    <property type="match status" value="1"/>
</dbReference>
<evidence type="ECO:0000256" key="1">
    <source>
        <dbReference type="ARBA" id="ARBA00006641"/>
    </source>
</evidence>
<proteinExistence type="inferred from homology"/>
<dbReference type="InterPro" id="IPR036440">
    <property type="entry name" value="Peptidase_C15-like_sf"/>
</dbReference>
<comment type="caution">
    <text evidence="6">The sequence shown here is derived from an EMBL/GenBank/DDBJ whole genome shotgun (WGS) entry which is preliminary data.</text>
</comment>
<protein>
    <recommendedName>
        <fullName evidence="9">Pyroglutamyl-peptidase 1</fullName>
    </recommendedName>
</protein>
<evidence type="ECO:0000313" key="6">
    <source>
        <dbReference type="EMBL" id="CAF1142478.1"/>
    </source>
</evidence>
<dbReference type="PRINTS" id="PR00706">
    <property type="entry name" value="PYROGLUPTASE"/>
</dbReference>
<evidence type="ECO:0000313" key="7">
    <source>
        <dbReference type="EMBL" id="CAF3527281.1"/>
    </source>
</evidence>
<evidence type="ECO:0000256" key="4">
    <source>
        <dbReference type="ARBA" id="ARBA00022801"/>
    </source>
</evidence>
<dbReference type="AlphaFoldDB" id="A0A814S2X1"/>
<evidence type="ECO:0000256" key="2">
    <source>
        <dbReference type="ARBA" id="ARBA00022490"/>
    </source>
</evidence>
<dbReference type="Proteomes" id="UP000663891">
    <property type="component" value="Unassembled WGS sequence"/>
</dbReference>